<comment type="caution">
    <text evidence="2">The sequence shown here is derived from an EMBL/GenBank/DDBJ whole genome shotgun (WGS) entry which is preliminary data.</text>
</comment>
<keyword evidence="1" id="KW-0812">Transmembrane</keyword>
<keyword evidence="1" id="KW-1133">Transmembrane helix</keyword>
<sequence>MKMIENNETVGSGGFWNGLRNQVQRFRSGAAETLGGWFNGYTPGGQKIVLLGFVVLCATASAIVLARSFFHPYEPTVHVDSIRQPYISPKAHTEPVLAQREYERLHSYRLHLDSLIAGGDTLQRGLRDTLLYLEVLYHQQLKNKRHEQPKSSR</sequence>
<protein>
    <recommendedName>
        <fullName evidence="4">DUF4129 domain-containing protein</fullName>
    </recommendedName>
</protein>
<reference evidence="3" key="1">
    <citation type="journal article" date="2019" name="Int. J. Syst. Evol. Microbiol.">
        <title>The Global Catalogue of Microorganisms (GCM) 10K type strain sequencing project: providing services to taxonomists for standard genome sequencing and annotation.</title>
        <authorList>
            <consortium name="The Broad Institute Genomics Platform"/>
            <consortium name="The Broad Institute Genome Sequencing Center for Infectious Disease"/>
            <person name="Wu L."/>
            <person name="Ma J."/>
        </authorList>
    </citation>
    <scope>NUCLEOTIDE SEQUENCE [LARGE SCALE GENOMIC DNA]</scope>
    <source>
        <strain evidence="3">JCM 17919</strain>
    </source>
</reference>
<organism evidence="2 3">
    <name type="scientific">Flaviaesturariibacter amylovorans</name>
    <dbReference type="NCBI Taxonomy" id="1084520"/>
    <lineage>
        <taxon>Bacteria</taxon>
        <taxon>Pseudomonadati</taxon>
        <taxon>Bacteroidota</taxon>
        <taxon>Chitinophagia</taxon>
        <taxon>Chitinophagales</taxon>
        <taxon>Chitinophagaceae</taxon>
        <taxon>Flaviaestuariibacter</taxon>
    </lineage>
</organism>
<proteinExistence type="predicted"/>
<name>A0ABP8HHZ8_9BACT</name>
<keyword evidence="1" id="KW-0472">Membrane</keyword>
<feature type="transmembrane region" description="Helical" evidence="1">
    <location>
        <begin position="48"/>
        <end position="66"/>
    </location>
</feature>
<evidence type="ECO:0000256" key="1">
    <source>
        <dbReference type="SAM" id="Phobius"/>
    </source>
</evidence>
<keyword evidence="3" id="KW-1185">Reference proteome</keyword>
<dbReference type="EMBL" id="BAABGY010000011">
    <property type="protein sequence ID" value="GAA4339631.1"/>
    <property type="molecule type" value="Genomic_DNA"/>
</dbReference>
<evidence type="ECO:0008006" key="4">
    <source>
        <dbReference type="Google" id="ProtNLM"/>
    </source>
</evidence>
<evidence type="ECO:0000313" key="2">
    <source>
        <dbReference type="EMBL" id="GAA4339631.1"/>
    </source>
</evidence>
<dbReference type="RefSeq" id="WP_345257308.1">
    <property type="nucleotide sequence ID" value="NZ_BAABGY010000011.1"/>
</dbReference>
<evidence type="ECO:0000313" key="3">
    <source>
        <dbReference type="Proteomes" id="UP001501725"/>
    </source>
</evidence>
<dbReference type="Proteomes" id="UP001501725">
    <property type="component" value="Unassembled WGS sequence"/>
</dbReference>
<accession>A0ABP8HHZ8</accession>
<gene>
    <name evidence="2" type="ORF">GCM10023184_36870</name>
</gene>